<reference evidence="7 8" key="1">
    <citation type="submission" date="2016-11" db="EMBL/GenBank/DDBJ databases">
        <authorList>
            <person name="Varghese N."/>
            <person name="Submissions S."/>
        </authorList>
    </citation>
    <scope>NUCLEOTIDE SEQUENCE [LARGE SCALE GENOMIC DNA]</scope>
    <source>
        <strain evidence="7 8">DSM 29620</strain>
    </source>
</reference>
<dbReference type="RefSeq" id="WP_188129162.1">
    <property type="nucleotide sequence ID" value="NZ_FNIO01000002.1"/>
</dbReference>
<evidence type="ECO:0000259" key="4">
    <source>
        <dbReference type="Pfam" id="PF00205"/>
    </source>
</evidence>
<evidence type="ECO:0000313" key="7">
    <source>
        <dbReference type="EMBL" id="SHK50895.1"/>
    </source>
</evidence>
<dbReference type="InterPro" id="IPR029061">
    <property type="entry name" value="THDP-binding"/>
</dbReference>
<organism evidence="7 8">
    <name type="scientific">Lutimaribacter pacificus</name>
    <dbReference type="NCBI Taxonomy" id="391948"/>
    <lineage>
        <taxon>Bacteria</taxon>
        <taxon>Pseudomonadati</taxon>
        <taxon>Pseudomonadota</taxon>
        <taxon>Alphaproteobacteria</taxon>
        <taxon>Rhodobacterales</taxon>
        <taxon>Roseobacteraceae</taxon>
        <taxon>Lutimaribacter</taxon>
    </lineage>
</organism>
<comment type="similarity">
    <text evidence="1 3">Belongs to the TPP enzyme family.</text>
</comment>
<dbReference type="GO" id="GO:0009099">
    <property type="term" value="P:L-valine biosynthetic process"/>
    <property type="evidence" value="ECO:0007669"/>
    <property type="project" value="TreeGrafter"/>
</dbReference>
<dbReference type="InterPro" id="IPR045229">
    <property type="entry name" value="TPP_enz"/>
</dbReference>
<accession>A0A1H0ENH4</accession>
<keyword evidence="8" id="KW-1185">Reference proteome</keyword>
<dbReference type="SUPFAM" id="SSF52518">
    <property type="entry name" value="Thiamin diphosphate-binding fold (THDP-binding)"/>
    <property type="match status" value="2"/>
</dbReference>
<dbReference type="InterPro" id="IPR012001">
    <property type="entry name" value="Thiamin_PyroP_enz_TPP-bd_dom"/>
</dbReference>
<dbReference type="GO" id="GO:0005948">
    <property type="term" value="C:acetolactate synthase complex"/>
    <property type="evidence" value="ECO:0007669"/>
    <property type="project" value="TreeGrafter"/>
</dbReference>
<dbReference type="Gene3D" id="3.40.50.1220">
    <property type="entry name" value="TPP-binding domain"/>
    <property type="match status" value="1"/>
</dbReference>
<dbReference type="AlphaFoldDB" id="A0A1H0ENH4"/>
<protein>
    <submittedName>
        <fullName evidence="7">Benzoylformate decarboxylase/acetolactate synthase-1/2/3 large subunit</fullName>
    </submittedName>
</protein>
<dbReference type="Gene3D" id="3.40.50.970">
    <property type="match status" value="2"/>
</dbReference>
<dbReference type="CDD" id="cd02002">
    <property type="entry name" value="TPP_BFDC"/>
    <property type="match status" value="1"/>
</dbReference>
<dbReference type="PANTHER" id="PTHR18968">
    <property type="entry name" value="THIAMINE PYROPHOSPHATE ENZYMES"/>
    <property type="match status" value="1"/>
</dbReference>
<dbReference type="InterPro" id="IPR029035">
    <property type="entry name" value="DHS-like_NAD/FAD-binding_dom"/>
</dbReference>
<proteinExistence type="inferred from homology"/>
<dbReference type="Proteomes" id="UP000324252">
    <property type="component" value="Unassembled WGS sequence"/>
</dbReference>
<dbReference type="GO" id="GO:0009097">
    <property type="term" value="P:isoleucine biosynthetic process"/>
    <property type="evidence" value="ECO:0007669"/>
    <property type="project" value="TreeGrafter"/>
</dbReference>
<feature type="domain" description="Thiamine pyrophosphate enzyme N-terminal TPP-binding" evidence="6">
    <location>
        <begin position="22"/>
        <end position="127"/>
    </location>
</feature>
<dbReference type="InterPro" id="IPR011766">
    <property type="entry name" value="TPP_enzyme_TPP-bd"/>
</dbReference>
<dbReference type="Pfam" id="PF00205">
    <property type="entry name" value="TPP_enzyme_M"/>
    <property type="match status" value="1"/>
</dbReference>
<dbReference type="GO" id="GO:0000287">
    <property type="term" value="F:magnesium ion binding"/>
    <property type="evidence" value="ECO:0007669"/>
    <property type="project" value="InterPro"/>
</dbReference>
<evidence type="ECO:0000259" key="6">
    <source>
        <dbReference type="Pfam" id="PF02776"/>
    </source>
</evidence>
<evidence type="ECO:0000313" key="8">
    <source>
        <dbReference type="Proteomes" id="UP000324252"/>
    </source>
</evidence>
<dbReference type="Pfam" id="PF02776">
    <property type="entry name" value="TPP_enzyme_N"/>
    <property type="match status" value="1"/>
</dbReference>
<evidence type="ECO:0000256" key="1">
    <source>
        <dbReference type="ARBA" id="ARBA00007812"/>
    </source>
</evidence>
<evidence type="ECO:0000256" key="2">
    <source>
        <dbReference type="ARBA" id="ARBA00023052"/>
    </source>
</evidence>
<sequence>MADIRETKQVTLPNRDGDTVYTGADLVVDTLVALGADKVFNIIGLGMLGLGRALLNRRNEIGYVSHLNETNLSLMAQGYARQTGQPAFCIVYHSSGTALSMMSLTTAWADNVPMVLLSTTGARMTSGRDQYAATPRSLTEMSTQFTKWNYDITTPERIPEILARAWEIASTPPMGPVHISIPSDLYDVEMSGPLPREDYARLRRYADPCADEAGLTEAAALLRDAKRPVLLCGSELGRLCAIDEVVALAEAVGAPVICEQDPSFLGFPTSHPQYVGTPASNADLLAEADAALAIGFEFTEKGDFNEKPILPQSTRLATLSADPMLLAKQLWPDLALLGHPKPSLRHMTGILAAQPVAEDARKQRLELCAAKRKARTAVIAEADAIPGDQSPVPQRKLLREVYEHCGQDWIVIQAGSTLGWHVEAMYEFDNPLNFHAVSGKASAQGWGAPASMGIQMAAPDRRVVALLGDGNLMFSATCIWGAAQHDLPVVFVVNNNRGWVCVPDGIDAVYDIETDTPVRDAMAWTWGDAPIDYTGFARSLGLEAERVTTADELGECLEKAKASKRPWLIEVIGE</sequence>
<dbReference type="SUPFAM" id="SSF52467">
    <property type="entry name" value="DHS-like NAD/FAD-binding domain"/>
    <property type="match status" value="1"/>
</dbReference>
<evidence type="ECO:0000259" key="5">
    <source>
        <dbReference type="Pfam" id="PF02775"/>
    </source>
</evidence>
<dbReference type="EMBL" id="FQZZ01000006">
    <property type="protein sequence ID" value="SHK50895.1"/>
    <property type="molecule type" value="Genomic_DNA"/>
</dbReference>
<feature type="domain" description="Thiamine pyrophosphate enzyme TPP-binding" evidence="5">
    <location>
        <begin position="415"/>
        <end position="571"/>
    </location>
</feature>
<dbReference type="CDD" id="cd07035">
    <property type="entry name" value="TPP_PYR_POX_like"/>
    <property type="match status" value="1"/>
</dbReference>
<gene>
    <name evidence="7" type="ORF">SAMN05444142_1065</name>
</gene>
<dbReference type="InterPro" id="IPR012000">
    <property type="entry name" value="Thiamin_PyroP_enz_cen_dom"/>
</dbReference>
<keyword evidence="2 3" id="KW-0786">Thiamine pyrophosphate</keyword>
<name>A0A1H0ENH4_9RHOB</name>
<dbReference type="GO" id="GO:0003984">
    <property type="term" value="F:acetolactate synthase activity"/>
    <property type="evidence" value="ECO:0007669"/>
    <property type="project" value="TreeGrafter"/>
</dbReference>
<dbReference type="GO" id="GO:0030976">
    <property type="term" value="F:thiamine pyrophosphate binding"/>
    <property type="evidence" value="ECO:0007669"/>
    <property type="project" value="InterPro"/>
</dbReference>
<dbReference type="Pfam" id="PF02775">
    <property type="entry name" value="TPP_enzyme_C"/>
    <property type="match status" value="1"/>
</dbReference>
<dbReference type="PANTHER" id="PTHR18968:SF13">
    <property type="entry name" value="ACETOLACTATE SYNTHASE CATALYTIC SUBUNIT, MITOCHONDRIAL"/>
    <property type="match status" value="1"/>
</dbReference>
<dbReference type="GO" id="GO:0050660">
    <property type="term" value="F:flavin adenine dinucleotide binding"/>
    <property type="evidence" value="ECO:0007669"/>
    <property type="project" value="TreeGrafter"/>
</dbReference>
<feature type="domain" description="Thiamine pyrophosphate enzyme central" evidence="4">
    <location>
        <begin position="216"/>
        <end position="346"/>
    </location>
</feature>
<evidence type="ECO:0000256" key="3">
    <source>
        <dbReference type="RuleBase" id="RU362132"/>
    </source>
</evidence>